<evidence type="ECO:0000313" key="1">
    <source>
        <dbReference type="EMBL" id="ARQ01368.1"/>
    </source>
</evidence>
<dbReference type="OrthoDB" id="5186924at2"/>
<gene>
    <name evidence="1" type="ORF">CAK95_21385</name>
</gene>
<organism evidence="1 2">
    <name type="scientific">Pseudorhodoplanes sinuspersici</name>
    <dbReference type="NCBI Taxonomy" id="1235591"/>
    <lineage>
        <taxon>Bacteria</taxon>
        <taxon>Pseudomonadati</taxon>
        <taxon>Pseudomonadota</taxon>
        <taxon>Alphaproteobacteria</taxon>
        <taxon>Hyphomicrobiales</taxon>
        <taxon>Pseudorhodoplanes</taxon>
    </lineage>
</organism>
<dbReference type="RefSeq" id="WP_086089763.1">
    <property type="nucleotide sequence ID" value="NZ_CP021112.1"/>
</dbReference>
<dbReference type="InterPro" id="IPR009936">
    <property type="entry name" value="DUF1468"/>
</dbReference>
<dbReference type="AlphaFoldDB" id="A0A1W6ZVS1"/>
<name>A0A1W6ZVS1_9HYPH</name>
<proteinExistence type="predicted"/>
<reference evidence="1 2" key="1">
    <citation type="submission" date="2017-05" db="EMBL/GenBank/DDBJ databases">
        <title>Full genome sequence of Pseudorhodoplanes sinuspersici.</title>
        <authorList>
            <person name="Dastgheib S.M.M."/>
            <person name="Shavandi M."/>
            <person name="Tirandaz H."/>
        </authorList>
    </citation>
    <scope>NUCLEOTIDE SEQUENCE [LARGE SCALE GENOMIC DNA]</scope>
    <source>
        <strain evidence="1 2">RIPI110</strain>
    </source>
</reference>
<protein>
    <submittedName>
        <fullName evidence="1">Uncharacterized protein</fullName>
    </submittedName>
</protein>
<sequence length="154" mass="16220">MQTRDYRDIIGGAALIALGVFCAVHAAQNLPLGTVTHMGPGMFPMALGYILAGLGVLVAVPALFRPGRLPQPDYRSLAAVLVSTLLFALTIRTAGLVPAIVLLTLAAVLADNKLRFVEAALLSAALSLLAVLIFRVGLGMPIQPFIWPSFIPSF</sequence>
<dbReference type="Proteomes" id="UP000194137">
    <property type="component" value="Chromosome"/>
</dbReference>
<dbReference type="Pfam" id="PF07331">
    <property type="entry name" value="TctB"/>
    <property type="match status" value="1"/>
</dbReference>
<dbReference type="KEGG" id="psin:CAK95_21385"/>
<evidence type="ECO:0000313" key="2">
    <source>
        <dbReference type="Proteomes" id="UP000194137"/>
    </source>
</evidence>
<dbReference type="EMBL" id="CP021112">
    <property type="protein sequence ID" value="ARQ01368.1"/>
    <property type="molecule type" value="Genomic_DNA"/>
</dbReference>
<accession>A0A1W6ZVS1</accession>
<dbReference type="STRING" id="1235591.CAK95_21385"/>
<keyword evidence="2" id="KW-1185">Reference proteome</keyword>